<protein>
    <submittedName>
        <fullName evidence="1">Uncharacterized protein</fullName>
    </submittedName>
</protein>
<organism evidence="1">
    <name type="scientific">marine sediment metagenome</name>
    <dbReference type="NCBI Taxonomy" id="412755"/>
    <lineage>
        <taxon>unclassified sequences</taxon>
        <taxon>metagenomes</taxon>
        <taxon>ecological metagenomes</taxon>
    </lineage>
</organism>
<gene>
    <name evidence="1" type="ORF">LCGC14_2906370</name>
</gene>
<evidence type="ECO:0000313" key="1">
    <source>
        <dbReference type="EMBL" id="KKK72189.1"/>
    </source>
</evidence>
<dbReference type="AlphaFoldDB" id="A0A0F9A0N6"/>
<dbReference type="EMBL" id="LAZR01057373">
    <property type="protein sequence ID" value="KKK72189.1"/>
    <property type="molecule type" value="Genomic_DNA"/>
</dbReference>
<sequence length="68" mass="7784">MLYDMRCDVCERELEIGCPISQHDDIIKPGILCTGNLFKGMIVKYSNTCQGTLRQVFKPSFMIIERSP</sequence>
<proteinExistence type="predicted"/>
<comment type="caution">
    <text evidence="1">The sequence shown here is derived from an EMBL/GenBank/DDBJ whole genome shotgun (WGS) entry which is preliminary data.</text>
</comment>
<accession>A0A0F9A0N6</accession>
<reference evidence="1" key="1">
    <citation type="journal article" date="2015" name="Nature">
        <title>Complex archaea that bridge the gap between prokaryotes and eukaryotes.</title>
        <authorList>
            <person name="Spang A."/>
            <person name="Saw J.H."/>
            <person name="Jorgensen S.L."/>
            <person name="Zaremba-Niedzwiedzka K."/>
            <person name="Martijn J."/>
            <person name="Lind A.E."/>
            <person name="van Eijk R."/>
            <person name="Schleper C."/>
            <person name="Guy L."/>
            <person name="Ettema T.J."/>
        </authorList>
    </citation>
    <scope>NUCLEOTIDE SEQUENCE</scope>
</reference>
<feature type="non-terminal residue" evidence="1">
    <location>
        <position position="68"/>
    </location>
</feature>
<name>A0A0F9A0N6_9ZZZZ</name>